<evidence type="ECO:0000313" key="2">
    <source>
        <dbReference type="Proteomes" id="UP000288805"/>
    </source>
</evidence>
<proteinExistence type="predicted"/>
<sequence>MLLVVTSLQPPPLPMPSLSYYYPIAAVLTTISSPCHFYTFPPLLPGHSPVTRTIFIFDRINYDKSFKDFIIFFKHNLSFLQVDRMMLLMWIYSVWHDTSIPFKEVIQQFEAWLTQHHLWTKEMGGRLDQAAFVTW</sequence>
<dbReference type="EMBL" id="QGNW01000282">
    <property type="protein sequence ID" value="RVW79308.1"/>
    <property type="molecule type" value="Genomic_DNA"/>
</dbReference>
<dbReference type="Proteomes" id="UP000288805">
    <property type="component" value="Unassembled WGS sequence"/>
</dbReference>
<reference evidence="1 2" key="1">
    <citation type="journal article" date="2018" name="PLoS Genet.">
        <title>Population sequencing reveals clonal diversity and ancestral inbreeding in the grapevine cultivar Chardonnay.</title>
        <authorList>
            <person name="Roach M.J."/>
            <person name="Johnson D.L."/>
            <person name="Bohlmann J."/>
            <person name="van Vuuren H.J."/>
            <person name="Jones S.J."/>
            <person name="Pretorius I.S."/>
            <person name="Schmidt S.A."/>
            <person name="Borneman A.R."/>
        </authorList>
    </citation>
    <scope>NUCLEOTIDE SEQUENCE [LARGE SCALE GENOMIC DNA]</scope>
    <source>
        <strain evidence="2">cv. Chardonnay</strain>
        <tissue evidence="1">Leaf</tissue>
    </source>
</reference>
<organism evidence="1 2">
    <name type="scientific">Vitis vinifera</name>
    <name type="common">Grape</name>
    <dbReference type="NCBI Taxonomy" id="29760"/>
    <lineage>
        <taxon>Eukaryota</taxon>
        <taxon>Viridiplantae</taxon>
        <taxon>Streptophyta</taxon>
        <taxon>Embryophyta</taxon>
        <taxon>Tracheophyta</taxon>
        <taxon>Spermatophyta</taxon>
        <taxon>Magnoliopsida</taxon>
        <taxon>eudicotyledons</taxon>
        <taxon>Gunneridae</taxon>
        <taxon>Pentapetalae</taxon>
        <taxon>rosids</taxon>
        <taxon>Vitales</taxon>
        <taxon>Vitaceae</taxon>
        <taxon>Viteae</taxon>
        <taxon>Vitis</taxon>
    </lineage>
</organism>
<comment type="caution">
    <text evidence="1">The sequence shown here is derived from an EMBL/GenBank/DDBJ whole genome shotgun (WGS) entry which is preliminary data.</text>
</comment>
<evidence type="ECO:0000313" key="1">
    <source>
        <dbReference type="EMBL" id="RVW79308.1"/>
    </source>
</evidence>
<dbReference type="AlphaFoldDB" id="A0A438H474"/>
<name>A0A438H474_VITVI</name>
<protein>
    <submittedName>
        <fullName evidence="1">Uncharacterized protein</fullName>
    </submittedName>
</protein>
<accession>A0A438H474</accession>
<gene>
    <name evidence="1" type="ORF">CK203_040829</name>
</gene>